<accession>A0A4R1B9N9</accession>
<dbReference type="Proteomes" id="UP000295244">
    <property type="component" value="Unassembled WGS sequence"/>
</dbReference>
<feature type="transmembrane region" description="Helical" evidence="1">
    <location>
        <begin position="21"/>
        <end position="42"/>
    </location>
</feature>
<evidence type="ECO:0000313" key="3">
    <source>
        <dbReference type="EMBL" id="TCJ13640.1"/>
    </source>
</evidence>
<dbReference type="InterPro" id="IPR025164">
    <property type="entry name" value="Toastrack_DUF4097"/>
</dbReference>
<keyword evidence="4" id="KW-1185">Reference proteome</keyword>
<dbReference type="Pfam" id="PF13349">
    <property type="entry name" value="DUF4097"/>
    <property type="match status" value="1"/>
</dbReference>
<dbReference type="AlphaFoldDB" id="A0A4R1B9N9"/>
<evidence type="ECO:0000259" key="2">
    <source>
        <dbReference type="Pfam" id="PF13349"/>
    </source>
</evidence>
<proteinExistence type="predicted"/>
<sequence>MRDERERERREEGGEGRGRRTLILAAVLAALIGLAAAGLYLWRSYDTRAGGTSEYGESVNTGEEPAVTVRGGVGRVIVEGREGLEAVEITARRHARGPDEAAAEQRAAGIPIDIEREGDTLYIESGGGRNTAVDYELAVPAGSSVTVETGSGAVEVRGVLGDVTAGTGAGDVTVAGSRGSVTVETSAGDATVENVTTETGRLSLRADAGSVELRDLTLGTLDVRVGAGDVELAGRIRGSGEIRIERGNVIVGVPEEDTASLSFEVWLGEVMREGEE</sequence>
<keyword evidence="1" id="KW-0472">Membrane</keyword>
<dbReference type="EMBL" id="SKBU01000038">
    <property type="protein sequence ID" value="TCJ13640.1"/>
    <property type="molecule type" value="Genomic_DNA"/>
</dbReference>
<organism evidence="3 4">
    <name type="scientific">Rubrobacter taiwanensis</name>
    <dbReference type="NCBI Taxonomy" id="185139"/>
    <lineage>
        <taxon>Bacteria</taxon>
        <taxon>Bacillati</taxon>
        <taxon>Actinomycetota</taxon>
        <taxon>Rubrobacteria</taxon>
        <taxon>Rubrobacterales</taxon>
        <taxon>Rubrobacteraceae</taxon>
        <taxon>Rubrobacter</taxon>
    </lineage>
</organism>
<name>A0A4R1B9N9_9ACTN</name>
<protein>
    <recommendedName>
        <fullName evidence="2">DUF4097 domain-containing protein</fullName>
    </recommendedName>
</protein>
<gene>
    <name evidence="3" type="ORF">E0L93_14575</name>
</gene>
<evidence type="ECO:0000256" key="1">
    <source>
        <dbReference type="SAM" id="Phobius"/>
    </source>
</evidence>
<keyword evidence="1" id="KW-1133">Transmembrane helix</keyword>
<dbReference type="OrthoDB" id="4331847at2"/>
<feature type="domain" description="DUF4097" evidence="2">
    <location>
        <begin position="111"/>
        <end position="264"/>
    </location>
</feature>
<dbReference type="RefSeq" id="WP_132692808.1">
    <property type="nucleotide sequence ID" value="NZ_SKBU01000038.1"/>
</dbReference>
<reference evidence="3 4" key="1">
    <citation type="submission" date="2019-03" db="EMBL/GenBank/DDBJ databases">
        <title>Whole genome sequence of a novel Rubrobacter taiwanensis strain, isolated from Yellowstone National Park.</title>
        <authorList>
            <person name="Freed S."/>
            <person name="Ramaley R.F."/>
            <person name="Kyndt J.A."/>
        </authorList>
    </citation>
    <scope>NUCLEOTIDE SEQUENCE [LARGE SCALE GENOMIC DNA]</scope>
    <source>
        <strain evidence="3 4">Yellowstone</strain>
    </source>
</reference>
<keyword evidence="1" id="KW-0812">Transmembrane</keyword>
<comment type="caution">
    <text evidence="3">The sequence shown here is derived from an EMBL/GenBank/DDBJ whole genome shotgun (WGS) entry which is preliminary data.</text>
</comment>
<evidence type="ECO:0000313" key="4">
    <source>
        <dbReference type="Proteomes" id="UP000295244"/>
    </source>
</evidence>